<feature type="modified residue" description="4-aspartylphosphate" evidence="2">
    <location>
        <position position="52"/>
    </location>
</feature>
<dbReference type="Proteomes" id="UP001230807">
    <property type="component" value="Unassembled WGS sequence"/>
</dbReference>
<dbReference type="InterPro" id="IPR011006">
    <property type="entry name" value="CheY-like_superfamily"/>
</dbReference>
<name>A0ABT7MRP9_9BACL</name>
<dbReference type="PANTHER" id="PTHR44591">
    <property type="entry name" value="STRESS RESPONSE REGULATOR PROTEIN 1"/>
    <property type="match status" value="1"/>
</dbReference>
<comment type="caution">
    <text evidence="4">The sequence shown here is derived from an EMBL/GenBank/DDBJ whole genome shotgun (WGS) entry which is preliminary data.</text>
</comment>
<keyword evidence="1 2" id="KW-0597">Phosphoprotein</keyword>
<evidence type="ECO:0000256" key="1">
    <source>
        <dbReference type="ARBA" id="ARBA00022553"/>
    </source>
</evidence>
<dbReference type="SMART" id="SM00448">
    <property type="entry name" value="REC"/>
    <property type="match status" value="1"/>
</dbReference>
<dbReference type="CDD" id="cd00156">
    <property type="entry name" value="REC"/>
    <property type="match status" value="1"/>
</dbReference>
<feature type="domain" description="Response regulatory" evidence="3">
    <location>
        <begin position="3"/>
        <end position="117"/>
    </location>
</feature>
<dbReference type="EMBL" id="JASWER010000012">
    <property type="protein sequence ID" value="MDL5377862.1"/>
    <property type="molecule type" value="Genomic_DNA"/>
</dbReference>
<organism evidence="4 5">
    <name type="scientific">Exiguobacterium mexicanum</name>
    <dbReference type="NCBI Taxonomy" id="340146"/>
    <lineage>
        <taxon>Bacteria</taxon>
        <taxon>Bacillati</taxon>
        <taxon>Bacillota</taxon>
        <taxon>Bacilli</taxon>
        <taxon>Bacillales</taxon>
        <taxon>Bacillales Family XII. Incertae Sedis</taxon>
        <taxon>Exiguobacterium</taxon>
    </lineage>
</organism>
<dbReference type="Pfam" id="PF00072">
    <property type="entry name" value="Response_reg"/>
    <property type="match status" value="1"/>
</dbReference>
<protein>
    <submittedName>
        <fullName evidence="4">Response regulator</fullName>
    </submittedName>
</protein>
<evidence type="ECO:0000313" key="4">
    <source>
        <dbReference type="EMBL" id="MDL5377862.1"/>
    </source>
</evidence>
<dbReference type="PROSITE" id="PS50110">
    <property type="entry name" value="RESPONSE_REGULATORY"/>
    <property type="match status" value="1"/>
</dbReference>
<reference evidence="4 5" key="1">
    <citation type="submission" date="2023-06" db="EMBL/GenBank/DDBJ databases">
        <title>Influencing factors and mechanism of Cr(VI) reduction by facultative anaerobic Exiguobacterium sp. PY14.</title>
        <authorList>
            <person name="Zou L."/>
        </authorList>
    </citation>
    <scope>NUCLEOTIDE SEQUENCE [LARGE SCALE GENOMIC DNA]</scope>
    <source>
        <strain evidence="4 5">PY14</strain>
    </source>
</reference>
<keyword evidence="5" id="KW-1185">Reference proteome</keyword>
<sequence>MSRMLIADDQDGIRLMLAQVFQSLGIEVDTANDGQNAWEKLEQNGYDLVLLDMNMPRMFGHEVLRNMRQRNIDTPVMIMTAFGEKSTLEEVQRLGITAQFEKPFDIYRMIEKVKEVLKIT</sequence>
<evidence type="ECO:0000256" key="2">
    <source>
        <dbReference type="PROSITE-ProRule" id="PRU00169"/>
    </source>
</evidence>
<dbReference type="PANTHER" id="PTHR44591:SF3">
    <property type="entry name" value="RESPONSE REGULATORY DOMAIN-CONTAINING PROTEIN"/>
    <property type="match status" value="1"/>
</dbReference>
<gene>
    <name evidence="4" type="ORF">QR695_12715</name>
</gene>
<accession>A0ABT7MRP9</accession>
<dbReference type="SUPFAM" id="SSF52172">
    <property type="entry name" value="CheY-like"/>
    <property type="match status" value="1"/>
</dbReference>
<dbReference type="RefSeq" id="WP_058764844.1">
    <property type="nucleotide sequence ID" value="NZ_CP183077.1"/>
</dbReference>
<dbReference type="InterPro" id="IPR050595">
    <property type="entry name" value="Bact_response_regulator"/>
</dbReference>
<proteinExistence type="predicted"/>
<dbReference type="Gene3D" id="3.40.50.2300">
    <property type="match status" value="1"/>
</dbReference>
<dbReference type="InterPro" id="IPR001789">
    <property type="entry name" value="Sig_transdc_resp-reg_receiver"/>
</dbReference>
<evidence type="ECO:0000259" key="3">
    <source>
        <dbReference type="PROSITE" id="PS50110"/>
    </source>
</evidence>
<evidence type="ECO:0000313" key="5">
    <source>
        <dbReference type="Proteomes" id="UP001230807"/>
    </source>
</evidence>